<gene>
    <name evidence="1" type="ORF">GCM10010841_26750</name>
</gene>
<dbReference type="SUPFAM" id="SSF56024">
    <property type="entry name" value="Phospholipase D/nuclease"/>
    <property type="match status" value="1"/>
</dbReference>
<keyword evidence="2" id="KW-1185">Reference proteome</keyword>
<organism evidence="1 2">
    <name type="scientific">Deinococcus aerophilus</name>
    <dbReference type="NCBI Taxonomy" id="522488"/>
    <lineage>
        <taxon>Bacteria</taxon>
        <taxon>Thermotogati</taxon>
        <taxon>Deinococcota</taxon>
        <taxon>Deinococci</taxon>
        <taxon>Deinococcales</taxon>
        <taxon>Deinococcaceae</taxon>
        <taxon>Deinococcus</taxon>
    </lineage>
</organism>
<protein>
    <recommendedName>
        <fullName evidence="3">Phospholipase D-like domain-containing protein</fullName>
    </recommendedName>
</protein>
<dbReference type="Gene3D" id="3.30.870.10">
    <property type="entry name" value="Endonuclease Chain A"/>
    <property type="match status" value="1"/>
</dbReference>
<dbReference type="EMBL" id="BMOM01000027">
    <property type="protein sequence ID" value="GGM17164.1"/>
    <property type="molecule type" value="Genomic_DNA"/>
</dbReference>
<dbReference type="Proteomes" id="UP000661918">
    <property type="component" value="Unassembled WGS sequence"/>
</dbReference>
<comment type="caution">
    <text evidence="1">The sequence shown here is derived from an EMBL/GenBank/DDBJ whole genome shotgun (WGS) entry which is preliminary data.</text>
</comment>
<evidence type="ECO:0008006" key="3">
    <source>
        <dbReference type="Google" id="ProtNLM"/>
    </source>
</evidence>
<accession>A0ABQ2GYB3</accession>
<evidence type="ECO:0000313" key="1">
    <source>
        <dbReference type="EMBL" id="GGM17164.1"/>
    </source>
</evidence>
<sequence length="266" mass="30322">MIFHVTDRTDRLKNQMVRLMLEALDCAPSEVWLITPWLKNVEFDVRSLGPYRSVFGTHRERITLKDLLRLLGQKHLIHVIVKPPHELVTLPALAEYQLTAEQVRRVQANEDLDFDLQDEVLRGLRERSAELKREFLNHADTVLFAEELAHLGAQVSYRDALHAKLLWLPSGALFGSANFTNGGLAYNAELVAEVRSDEPLEGLRVAAEDFQAHSWPRDQYDLTDRDMVPKKRTLRSADFFALANHPSVATEAAFKPLLDALAGFYR</sequence>
<name>A0ABQ2GYB3_9DEIO</name>
<proteinExistence type="predicted"/>
<evidence type="ECO:0000313" key="2">
    <source>
        <dbReference type="Proteomes" id="UP000661918"/>
    </source>
</evidence>
<reference evidence="2" key="1">
    <citation type="journal article" date="2019" name="Int. J. Syst. Evol. Microbiol.">
        <title>The Global Catalogue of Microorganisms (GCM) 10K type strain sequencing project: providing services to taxonomists for standard genome sequencing and annotation.</title>
        <authorList>
            <consortium name="The Broad Institute Genomics Platform"/>
            <consortium name="The Broad Institute Genome Sequencing Center for Infectious Disease"/>
            <person name="Wu L."/>
            <person name="Ma J."/>
        </authorList>
    </citation>
    <scope>NUCLEOTIDE SEQUENCE [LARGE SCALE GENOMIC DNA]</scope>
    <source>
        <strain evidence="2">JCM 15443</strain>
    </source>
</reference>